<dbReference type="Proteomes" id="UP000646548">
    <property type="component" value="Unassembled WGS sequence"/>
</dbReference>
<gene>
    <name evidence="2" type="ORF">FQA47_004613</name>
</gene>
<sequence>MWSRGGCWLDCICASELLSSSWLHREEGGAPSIITTGHRCFIVRLLLLLLLPLMQRSERKPQLIFNSSMDAFPSTSGTDSRWRPSVR</sequence>
<evidence type="ECO:0000313" key="3">
    <source>
        <dbReference type="Proteomes" id="UP000646548"/>
    </source>
</evidence>
<dbReference type="AlphaFoldDB" id="A0A834CRH6"/>
<organism evidence="2 3">
    <name type="scientific">Oryzias melastigma</name>
    <name type="common">Marine medaka</name>
    <dbReference type="NCBI Taxonomy" id="30732"/>
    <lineage>
        <taxon>Eukaryota</taxon>
        <taxon>Metazoa</taxon>
        <taxon>Chordata</taxon>
        <taxon>Craniata</taxon>
        <taxon>Vertebrata</taxon>
        <taxon>Euteleostomi</taxon>
        <taxon>Actinopterygii</taxon>
        <taxon>Neopterygii</taxon>
        <taxon>Teleostei</taxon>
        <taxon>Neoteleostei</taxon>
        <taxon>Acanthomorphata</taxon>
        <taxon>Ovalentaria</taxon>
        <taxon>Atherinomorphae</taxon>
        <taxon>Beloniformes</taxon>
        <taxon>Adrianichthyidae</taxon>
        <taxon>Oryziinae</taxon>
        <taxon>Oryzias</taxon>
    </lineage>
</organism>
<feature type="compositionally biased region" description="Polar residues" evidence="1">
    <location>
        <begin position="68"/>
        <end position="79"/>
    </location>
</feature>
<feature type="region of interest" description="Disordered" evidence="1">
    <location>
        <begin position="68"/>
        <end position="87"/>
    </location>
</feature>
<accession>A0A834CRH6</accession>
<proteinExistence type="predicted"/>
<reference evidence="2" key="1">
    <citation type="journal article" name="BMC Genomics">
        <title>Long-read sequencing and de novo genome assembly of marine medaka (Oryzias melastigma).</title>
        <authorList>
            <person name="Liang P."/>
            <person name="Saqib H.S.A."/>
            <person name="Ni X."/>
            <person name="Shen Y."/>
        </authorList>
    </citation>
    <scope>NUCLEOTIDE SEQUENCE</scope>
    <source>
        <strain evidence="2">Bigg-433</strain>
    </source>
</reference>
<evidence type="ECO:0000256" key="1">
    <source>
        <dbReference type="SAM" id="MobiDB-lite"/>
    </source>
</evidence>
<evidence type="ECO:0000313" key="2">
    <source>
        <dbReference type="EMBL" id="KAF6731576.1"/>
    </source>
</evidence>
<name>A0A834CRH6_ORYME</name>
<protein>
    <submittedName>
        <fullName evidence="2">Uncharacterized protein</fullName>
    </submittedName>
</protein>
<comment type="caution">
    <text evidence="2">The sequence shown here is derived from an EMBL/GenBank/DDBJ whole genome shotgun (WGS) entry which is preliminary data.</text>
</comment>
<dbReference type="EMBL" id="WKFB01000212">
    <property type="protein sequence ID" value="KAF6731576.1"/>
    <property type="molecule type" value="Genomic_DNA"/>
</dbReference>